<name>A0A5J4RX95_9ZZZZ</name>
<proteinExistence type="predicted"/>
<accession>A0A5J4RX95</accession>
<evidence type="ECO:0000313" key="1">
    <source>
        <dbReference type="EMBL" id="KAA6338092.1"/>
    </source>
</evidence>
<reference evidence="1" key="1">
    <citation type="submission" date="2019-03" db="EMBL/GenBank/DDBJ databases">
        <title>Single cell metagenomics reveals metabolic interactions within the superorganism composed of flagellate Streblomastix strix and complex community of Bacteroidetes bacteria on its surface.</title>
        <authorList>
            <person name="Treitli S.C."/>
            <person name="Kolisko M."/>
            <person name="Husnik F."/>
            <person name="Keeling P."/>
            <person name="Hampl V."/>
        </authorList>
    </citation>
    <scope>NUCLEOTIDE SEQUENCE</scope>
    <source>
        <strain evidence="1">STM</strain>
    </source>
</reference>
<dbReference type="EMBL" id="SNRY01000644">
    <property type="protein sequence ID" value="KAA6338092.1"/>
    <property type="molecule type" value="Genomic_DNA"/>
</dbReference>
<dbReference type="AlphaFoldDB" id="A0A5J4RX95"/>
<organism evidence="1">
    <name type="scientific">termite gut metagenome</name>
    <dbReference type="NCBI Taxonomy" id="433724"/>
    <lineage>
        <taxon>unclassified sequences</taxon>
        <taxon>metagenomes</taxon>
        <taxon>organismal metagenomes</taxon>
    </lineage>
</organism>
<comment type="caution">
    <text evidence="1">The sequence shown here is derived from an EMBL/GenBank/DDBJ whole genome shotgun (WGS) entry which is preliminary data.</text>
</comment>
<protein>
    <submittedName>
        <fullName evidence="1">Uncharacterized protein</fullName>
    </submittedName>
</protein>
<sequence length="57" mass="6830">MLLLLYYCHFAPVISNLISLNILKVRRLFYMVDCVRHFARDGDKHFVRSFPLLPMFV</sequence>
<gene>
    <name evidence="1" type="ORF">EZS27_013878</name>
</gene>